<dbReference type="Pfam" id="PF04542">
    <property type="entry name" value="Sigma70_r2"/>
    <property type="match status" value="1"/>
</dbReference>
<dbReference type="Pfam" id="PF08281">
    <property type="entry name" value="Sigma70_r4_2"/>
    <property type="match status" value="1"/>
</dbReference>
<keyword evidence="4" id="KW-0731">Sigma factor</keyword>
<dbReference type="Proteomes" id="UP001500603">
    <property type="component" value="Unassembled WGS sequence"/>
</dbReference>
<feature type="domain" description="RNA polymerase sigma factor 70 region 4 type 2" evidence="9">
    <location>
        <begin position="103"/>
        <end position="155"/>
    </location>
</feature>
<dbReference type="Gene3D" id="1.10.10.10">
    <property type="entry name" value="Winged helix-like DNA-binding domain superfamily/Winged helix DNA-binding domain"/>
    <property type="match status" value="1"/>
</dbReference>
<dbReference type="InterPro" id="IPR052704">
    <property type="entry name" value="ECF_Sigma-70_Domain"/>
</dbReference>
<dbReference type="InterPro" id="IPR032710">
    <property type="entry name" value="NTF2-like_dom_sf"/>
</dbReference>
<organism evidence="10 11">
    <name type="scientific">Nocardia callitridis</name>
    <dbReference type="NCBI Taxonomy" id="648753"/>
    <lineage>
        <taxon>Bacteria</taxon>
        <taxon>Bacillati</taxon>
        <taxon>Actinomycetota</taxon>
        <taxon>Actinomycetes</taxon>
        <taxon>Mycobacteriales</taxon>
        <taxon>Nocardiaceae</taxon>
        <taxon>Nocardia</taxon>
    </lineage>
</organism>
<dbReference type="SUPFAM" id="SSF54427">
    <property type="entry name" value="NTF2-like"/>
    <property type="match status" value="1"/>
</dbReference>
<proteinExistence type="inferred from homology"/>
<evidence type="ECO:0000256" key="3">
    <source>
        <dbReference type="ARBA" id="ARBA00023015"/>
    </source>
</evidence>
<dbReference type="Gene3D" id="1.10.1740.10">
    <property type="match status" value="1"/>
</dbReference>
<dbReference type="SUPFAM" id="SSF88946">
    <property type="entry name" value="Sigma2 domain of RNA polymerase sigma factors"/>
    <property type="match status" value="1"/>
</dbReference>
<keyword evidence="5" id="KW-0238">DNA-binding</keyword>
<dbReference type="Gene3D" id="3.10.450.50">
    <property type="match status" value="1"/>
</dbReference>
<dbReference type="PANTHER" id="PTHR30173:SF43">
    <property type="entry name" value="ECF RNA POLYMERASE SIGMA FACTOR SIGI-RELATED"/>
    <property type="match status" value="1"/>
</dbReference>
<evidence type="ECO:0000256" key="2">
    <source>
        <dbReference type="ARBA" id="ARBA00011344"/>
    </source>
</evidence>
<evidence type="ECO:0000259" key="9">
    <source>
        <dbReference type="Pfam" id="PF08281"/>
    </source>
</evidence>
<evidence type="ECO:0000259" key="8">
    <source>
        <dbReference type="Pfam" id="PF04542"/>
    </source>
</evidence>
<dbReference type="SUPFAM" id="SSF88659">
    <property type="entry name" value="Sigma3 and sigma4 domains of RNA polymerase sigma factors"/>
    <property type="match status" value="1"/>
</dbReference>
<dbReference type="InterPro" id="IPR007627">
    <property type="entry name" value="RNA_pol_sigma70_r2"/>
</dbReference>
<accession>A0ABP9KP43</accession>
<evidence type="ECO:0000256" key="4">
    <source>
        <dbReference type="ARBA" id="ARBA00023082"/>
    </source>
</evidence>
<feature type="domain" description="RNA polymerase sigma-70 region 2" evidence="8">
    <location>
        <begin position="9"/>
        <end position="74"/>
    </location>
</feature>
<reference evidence="11" key="1">
    <citation type="journal article" date="2019" name="Int. J. Syst. Evol. Microbiol.">
        <title>The Global Catalogue of Microorganisms (GCM) 10K type strain sequencing project: providing services to taxonomists for standard genome sequencing and annotation.</title>
        <authorList>
            <consortium name="The Broad Institute Genomics Platform"/>
            <consortium name="The Broad Institute Genome Sequencing Center for Infectious Disease"/>
            <person name="Wu L."/>
            <person name="Ma J."/>
        </authorList>
    </citation>
    <scope>NUCLEOTIDE SEQUENCE [LARGE SCALE GENOMIC DNA]</scope>
    <source>
        <strain evidence="11">JCM 18298</strain>
    </source>
</reference>
<feature type="region of interest" description="Disordered" evidence="7">
    <location>
        <begin position="148"/>
        <end position="167"/>
    </location>
</feature>
<keyword evidence="3" id="KW-0805">Transcription regulation</keyword>
<comment type="similarity">
    <text evidence="1">Belongs to the sigma-70 factor family. ECF subfamily.</text>
</comment>
<protein>
    <submittedName>
        <fullName evidence="10">Sigma-70 family RNA polymerase sigma factor</fullName>
    </submittedName>
</protein>
<evidence type="ECO:0000256" key="5">
    <source>
        <dbReference type="ARBA" id="ARBA00023125"/>
    </source>
</evidence>
<sequence>MAFSLDSTFDSERRHLTAVAFRLLGSLHDAEDAVQDTWIKAATADAGDVRNPAAWLTTILTRVCLDRLRTRQRRGEHPLRADPTVTEAIAADEHYIGRERVSRALMVVLDQLTPPQRVAYILHDLFDFPFRQVADALGISSDAAKQHASRARRRIETSRPDTTPNSARDDALVEAFLAAAAGGDLNRMLSLMAPDCVRHADPALLPDGAQRVVAGAASVAEETRLFAGRIRSSTAIVIDGRPAHGIAPGGHLLAIIDITAKHGLITRIDITRPTARPVLTMAPTTTCPA</sequence>
<keyword evidence="11" id="KW-1185">Reference proteome</keyword>
<gene>
    <name evidence="10" type="ORF">GCM10023318_41940</name>
</gene>
<evidence type="ECO:0000256" key="1">
    <source>
        <dbReference type="ARBA" id="ARBA00010641"/>
    </source>
</evidence>
<dbReference type="PANTHER" id="PTHR30173">
    <property type="entry name" value="SIGMA 19 FACTOR"/>
    <property type="match status" value="1"/>
</dbReference>
<evidence type="ECO:0000313" key="10">
    <source>
        <dbReference type="EMBL" id="GAA5060468.1"/>
    </source>
</evidence>
<evidence type="ECO:0000256" key="7">
    <source>
        <dbReference type="SAM" id="MobiDB-lite"/>
    </source>
</evidence>
<comment type="subunit">
    <text evidence="2">Interacts transiently with the RNA polymerase catalytic core formed by RpoA, RpoB, RpoC and RpoZ (2 alpha, 1 beta, 1 beta' and 1 omega subunit) to form the RNA polymerase holoenzyme that can initiate transcription.</text>
</comment>
<dbReference type="InterPro" id="IPR036388">
    <property type="entry name" value="WH-like_DNA-bd_sf"/>
</dbReference>
<evidence type="ECO:0000313" key="11">
    <source>
        <dbReference type="Proteomes" id="UP001500603"/>
    </source>
</evidence>
<keyword evidence="6" id="KW-0804">Transcription</keyword>
<dbReference type="InterPro" id="IPR013249">
    <property type="entry name" value="RNA_pol_sigma70_r4_t2"/>
</dbReference>
<dbReference type="InterPro" id="IPR013324">
    <property type="entry name" value="RNA_pol_sigma_r3/r4-like"/>
</dbReference>
<dbReference type="EMBL" id="BAABJM010000004">
    <property type="protein sequence ID" value="GAA5060468.1"/>
    <property type="molecule type" value="Genomic_DNA"/>
</dbReference>
<name>A0ABP9KP43_9NOCA</name>
<dbReference type="InterPro" id="IPR014284">
    <property type="entry name" value="RNA_pol_sigma-70_dom"/>
</dbReference>
<dbReference type="RefSeq" id="WP_345497267.1">
    <property type="nucleotide sequence ID" value="NZ_BAABJM010000004.1"/>
</dbReference>
<evidence type="ECO:0000256" key="6">
    <source>
        <dbReference type="ARBA" id="ARBA00023163"/>
    </source>
</evidence>
<comment type="caution">
    <text evidence="10">The sequence shown here is derived from an EMBL/GenBank/DDBJ whole genome shotgun (WGS) entry which is preliminary data.</text>
</comment>
<dbReference type="InterPro" id="IPR013325">
    <property type="entry name" value="RNA_pol_sigma_r2"/>
</dbReference>
<dbReference type="NCBIfam" id="TIGR02937">
    <property type="entry name" value="sigma70-ECF"/>
    <property type="match status" value="1"/>
</dbReference>